<reference evidence="2" key="1">
    <citation type="submission" date="2017-02" db="EMBL/GenBank/DDBJ databases">
        <authorList>
            <person name="Varghese N."/>
            <person name="Submissions S."/>
        </authorList>
    </citation>
    <scope>NUCLEOTIDE SEQUENCE [LARGE SCALE GENOMIC DNA]</scope>
    <source>
        <strain evidence="2">ATCC 700200</strain>
    </source>
</reference>
<evidence type="ECO:0000313" key="2">
    <source>
        <dbReference type="Proteomes" id="UP000190774"/>
    </source>
</evidence>
<name>A0A1T4Y6K3_9BACT</name>
<gene>
    <name evidence="1" type="ORF">SAMN02745166_02603</name>
</gene>
<sequence>MARQPVARYSNIEMSDVADREALAGQSVGSSWSARVLARCQWRLATDRSPSCIITPSWVLSRPSKENAALQNGFPRGRVKQQARTPALQVLRRARACGSSTIGVIHSARCKPFLQVETSLPTHLASRAGFDKLAHVGCIFFRDHDLVRIDPHNERIVFRLKVDDPIVTGA</sequence>
<proteinExistence type="predicted"/>
<organism evidence="1 2">
    <name type="scientific">Prosthecobacter debontii</name>
    <dbReference type="NCBI Taxonomy" id="48467"/>
    <lineage>
        <taxon>Bacteria</taxon>
        <taxon>Pseudomonadati</taxon>
        <taxon>Verrucomicrobiota</taxon>
        <taxon>Verrucomicrobiia</taxon>
        <taxon>Verrucomicrobiales</taxon>
        <taxon>Verrucomicrobiaceae</taxon>
        <taxon>Prosthecobacter</taxon>
    </lineage>
</organism>
<dbReference type="EMBL" id="FUYE01000007">
    <property type="protein sequence ID" value="SKA97350.1"/>
    <property type="molecule type" value="Genomic_DNA"/>
</dbReference>
<accession>A0A1T4Y6K3</accession>
<dbReference type="Proteomes" id="UP000190774">
    <property type="component" value="Unassembled WGS sequence"/>
</dbReference>
<keyword evidence="2" id="KW-1185">Reference proteome</keyword>
<evidence type="ECO:0000313" key="1">
    <source>
        <dbReference type="EMBL" id="SKA97350.1"/>
    </source>
</evidence>
<protein>
    <submittedName>
        <fullName evidence="1">Uncharacterized protein</fullName>
    </submittedName>
</protein>
<dbReference type="AlphaFoldDB" id="A0A1T4Y6K3"/>